<name>A0A371G302_MUCPR</name>
<dbReference type="PANTHER" id="PTHR33223">
    <property type="entry name" value="CCHC-TYPE DOMAIN-CONTAINING PROTEIN"/>
    <property type="match status" value="1"/>
</dbReference>
<feature type="compositionally biased region" description="Polar residues" evidence="1">
    <location>
        <begin position="350"/>
        <end position="360"/>
    </location>
</feature>
<comment type="caution">
    <text evidence="2">The sequence shown here is derived from an EMBL/GenBank/DDBJ whole genome shotgun (WGS) entry which is preliminary data.</text>
</comment>
<dbReference type="EMBL" id="QJKJ01006964">
    <property type="protein sequence ID" value="RDX84733.1"/>
    <property type="molecule type" value="Genomic_DNA"/>
</dbReference>
<reference evidence="2" key="1">
    <citation type="submission" date="2018-05" db="EMBL/GenBank/DDBJ databases">
        <title>Draft genome of Mucuna pruriens seed.</title>
        <authorList>
            <person name="Nnadi N.E."/>
            <person name="Vos R."/>
            <person name="Hasami M.H."/>
            <person name="Devisetty U.K."/>
            <person name="Aguiy J.C."/>
        </authorList>
    </citation>
    <scope>NUCLEOTIDE SEQUENCE [LARGE SCALE GENOMIC DNA]</scope>
    <source>
        <strain evidence="2">JCA_2017</strain>
    </source>
</reference>
<sequence length="374" mass="42733">MKRMFLENSSLHLEQHQSRKKCVIRQHTSETLYKYWDRSNKLCATCPHHQINELLLIQYFYEGLMLIDKSMIDAASGNTQQFGVKGFVASRVVNEVAATDNQRMENKITELTSLIRQLAIGQHHTSLSAKGVNSWTPSSTMIAMEERRWFTTDTCTSLIERDATEVPCNTVKIGARARRWNSDVATELDSTGKGRALAGSASIRLQRFLGYWAEESIWSKKKLVWPRKELVSKFELDKEFLQTFKKVEINIPLLEAIKKISKYVKFFKELCTHKRNKLEGNVEMGRNVFVLIKSEQVSTLIQPAMPKKCRDLGTFTIQCTFTIPCTIGQAELTRVNKRSLSRDEVILASPTPSRQEQSRLGNPCLAAQQPNREA</sequence>
<protein>
    <recommendedName>
        <fullName evidence="4">Retrotransposon gag domain-containing protein</fullName>
    </recommendedName>
</protein>
<dbReference type="OrthoDB" id="1414696at2759"/>
<proteinExistence type="predicted"/>
<organism evidence="2 3">
    <name type="scientific">Mucuna pruriens</name>
    <name type="common">Velvet bean</name>
    <name type="synonym">Dolichos pruriens</name>
    <dbReference type="NCBI Taxonomy" id="157652"/>
    <lineage>
        <taxon>Eukaryota</taxon>
        <taxon>Viridiplantae</taxon>
        <taxon>Streptophyta</taxon>
        <taxon>Embryophyta</taxon>
        <taxon>Tracheophyta</taxon>
        <taxon>Spermatophyta</taxon>
        <taxon>Magnoliopsida</taxon>
        <taxon>eudicotyledons</taxon>
        <taxon>Gunneridae</taxon>
        <taxon>Pentapetalae</taxon>
        <taxon>rosids</taxon>
        <taxon>fabids</taxon>
        <taxon>Fabales</taxon>
        <taxon>Fabaceae</taxon>
        <taxon>Papilionoideae</taxon>
        <taxon>50 kb inversion clade</taxon>
        <taxon>NPAAA clade</taxon>
        <taxon>indigoferoid/millettioid clade</taxon>
        <taxon>Phaseoleae</taxon>
        <taxon>Mucuna</taxon>
    </lineage>
</organism>
<feature type="region of interest" description="Disordered" evidence="1">
    <location>
        <begin position="347"/>
        <end position="374"/>
    </location>
</feature>
<gene>
    <name evidence="2" type="ORF">CR513_34169</name>
</gene>
<evidence type="ECO:0000313" key="2">
    <source>
        <dbReference type="EMBL" id="RDX84733.1"/>
    </source>
</evidence>
<evidence type="ECO:0008006" key="4">
    <source>
        <dbReference type="Google" id="ProtNLM"/>
    </source>
</evidence>
<feature type="non-terminal residue" evidence="2">
    <location>
        <position position="1"/>
    </location>
</feature>
<dbReference type="PANTHER" id="PTHR33223:SF3">
    <property type="match status" value="1"/>
</dbReference>
<dbReference type="AlphaFoldDB" id="A0A371G302"/>
<dbReference type="Proteomes" id="UP000257109">
    <property type="component" value="Unassembled WGS sequence"/>
</dbReference>
<keyword evidence="3" id="KW-1185">Reference proteome</keyword>
<evidence type="ECO:0000313" key="3">
    <source>
        <dbReference type="Proteomes" id="UP000257109"/>
    </source>
</evidence>
<evidence type="ECO:0000256" key="1">
    <source>
        <dbReference type="SAM" id="MobiDB-lite"/>
    </source>
</evidence>
<accession>A0A371G302</accession>